<evidence type="ECO:0000313" key="1">
    <source>
        <dbReference type="EMBL" id="KAJ3556709.1"/>
    </source>
</evidence>
<evidence type="ECO:0000313" key="2">
    <source>
        <dbReference type="Proteomes" id="UP001148662"/>
    </source>
</evidence>
<reference evidence="1" key="1">
    <citation type="submission" date="2022-07" db="EMBL/GenBank/DDBJ databases">
        <title>Genome Sequence of Phlebia brevispora.</title>
        <authorList>
            <person name="Buettner E."/>
        </authorList>
    </citation>
    <scope>NUCLEOTIDE SEQUENCE</scope>
    <source>
        <strain evidence="1">MPL23</strain>
    </source>
</reference>
<name>A0ACC1T9Z4_9APHY</name>
<keyword evidence="2" id="KW-1185">Reference proteome</keyword>
<dbReference type="EMBL" id="JANHOG010000218">
    <property type="protein sequence ID" value="KAJ3556709.1"/>
    <property type="molecule type" value="Genomic_DNA"/>
</dbReference>
<dbReference type="Proteomes" id="UP001148662">
    <property type="component" value="Unassembled WGS sequence"/>
</dbReference>
<accession>A0ACC1T9Z4</accession>
<sequence>MSALNTPGQDDLQQQQQDPQQQIQVQPSLTADLQPTPQPQQSAESTPVSEGARKRRAPLAMQARLDAVRFFLARYDLSSSSSVLSVVTPSDIQSCLKRGLGATCAYPDPDADPQQNQSPGTSHWNNGVRWAVNSSVSEAQVPPFAPPPMPYPPPMHSLPHPPYYDYSGTFSGTGASTSTFRPNKRPRNLTEEEAAAITRNFTRGAFFVGQSEPIRIDPRLPVRLTLAEGDQVHFLIGETAL</sequence>
<comment type="caution">
    <text evidence="1">The sequence shown here is derived from an EMBL/GenBank/DDBJ whole genome shotgun (WGS) entry which is preliminary data.</text>
</comment>
<organism evidence="1 2">
    <name type="scientific">Phlebia brevispora</name>
    <dbReference type="NCBI Taxonomy" id="194682"/>
    <lineage>
        <taxon>Eukaryota</taxon>
        <taxon>Fungi</taxon>
        <taxon>Dikarya</taxon>
        <taxon>Basidiomycota</taxon>
        <taxon>Agaricomycotina</taxon>
        <taxon>Agaricomycetes</taxon>
        <taxon>Polyporales</taxon>
        <taxon>Meruliaceae</taxon>
        <taxon>Phlebia</taxon>
    </lineage>
</organism>
<protein>
    <submittedName>
        <fullName evidence="1">Uncharacterized protein</fullName>
    </submittedName>
</protein>
<gene>
    <name evidence="1" type="ORF">NM688_g1872</name>
</gene>
<proteinExistence type="predicted"/>